<comment type="caution">
    <text evidence="8">The sequence shown here is derived from an EMBL/GenBank/DDBJ whole genome shotgun (WGS) entry which is preliminary data.</text>
</comment>
<proteinExistence type="predicted"/>
<reference evidence="8" key="1">
    <citation type="submission" date="2023-07" db="EMBL/GenBank/DDBJ databases">
        <title>Sorghum-associated microbial communities from plants grown in Nebraska, USA.</title>
        <authorList>
            <person name="Schachtman D."/>
        </authorList>
    </citation>
    <scope>NUCLEOTIDE SEQUENCE</scope>
    <source>
        <strain evidence="8">BE80</strain>
    </source>
</reference>
<evidence type="ECO:0000256" key="4">
    <source>
        <dbReference type="ARBA" id="ARBA00022989"/>
    </source>
</evidence>
<dbReference type="Pfam" id="PF12698">
    <property type="entry name" value="ABC2_membrane_3"/>
    <property type="match status" value="1"/>
</dbReference>
<keyword evidence="5 6" id="KW-0472">Membrane</keyword>
<feature type="domain" description="ABC-2 type transporter transmembrane" evidence="7">
    <location>
        <begin position="21"/>
        <end position="351"/>
    </location>
</feature>
<gene>
    <name evidence="8" type="ORF">J2W91_004436</name>
</gene>
<feature type="transmembrane region" description="Helical" evidence="6">
    <location>
        <begin position="308"/>
        <end position="327"/>
    </location>
</feature>
<accession>A0AAP5LP47</accession>
<evidence type="ECO:0000256" key="3">
    <source>
        <dbReference type="ARBA" id="ARBA00022692"/>
    </source>
</evidence>
<dbReference type="EMBL" id="JAVDTR010000014">
    <property type="protein sequence ID" value="MDR6725931.1"/>
    <property type="molecule type" value="Genomic_DNA"/>
</dbReference>
<protein>
    <submittedName>
        <fullName evidence="8">ABC-2 type transport system permease protein</fullName>
    </submittedName>
</protein>
<comment type="subcellular location">
    <subcellularLocation>
        <location evidence="1">Cell membrane</location>
        <topology evidence="1">Multi-pass membrane protein</topology>
    </subcellularLocation>
</comment>
<dbReference type="Proteomes" id="UP001254832">
    <property type="component" value="Unassembled WGS sequence"/>
</dbReference>
<keyword evidence="3 6" id="KW-0812">Transmembrane</keyword>
<organism evidence="8 9">
    <name type="scientific">Paenibacillus amylolyticus</name>
    <dbReference type="NCBI Taxonomy" id="1451"/>
    <lineage>
        <taxon>Bacteria</taxon>
        <taxon>Bacillati</taxon>
        <taxon>Bacillota</taxon>
        <taxon>Bacilli</taxon>
        <taxon>Bacillales</taxon>
        <taxon>Paenibacillaceae</taxon>
        <taxon>Paenibacillus</taxon>
    </lineage>
</organism>
<feature type="transmembrane region" description="Helical" evidence="6">
    <location>
        <begin position="358"/>
        <end position="379"/>
    </location>
</feature>
<evidence type="ECO:0000256" key="5">
    <source>
        <dbReference type="ARBA" id="ARBA00023136"/>
    </source>
</evidence>
<evidence type="ECO:0000313" key="8">
    <source>
        <dbReference type="EMBL" id="MDR6725931.1"/>
    </source>
</evidence>
<feature type="transmembrane region" description="Helical" evidence="6">
    <location>
        <begin position="277"/>
        <end position="301"/>
    </location>
</feature>
<feature type="transmembrane region" description="Helical" evidence="6">
    <location>
        <begin position="241"/>
        <end position="265"/>
    </location>
</feature>
<evidence type="ECO:0000256" key="2">
    <source>
        <dbReference type="ARBA" id="ARBA00022475"/>
    </source>
</evidence>
<dbReference type="PANTHER" id="PTHR30294:SF29">
    <property type="entry name" value="MULTIDRUG ABC TRANSPORTER PERMEASE YBHS-RELATED"/>
    <property type="match status" value="1"/>
</dbReference>
<name>A0AAP5LP47_PAEAM</name>
<evidence type="ECO:0000313" key="9">
    <source>
        <dbReference type="Proteomes" id="UP001254832"/>
    </source>
</evidence>
<dbReference type="PANTHER" id="PTHR30294">
    <property type="entry name" value="MEMBRANE COMPONENT OF ABC TRANSPORTER YHHJ-RELATED"/>
    <property type="match status" value="1"/>
</dbReference>
<dbReference type="GO" id="GO:0140359">
    <property type="term" value="F:ABC-type transporter activity"/>
    <property type="evidence" value="ECO:0007669"/>
    <property type="project" value="InterPro"/>
</dbReference>
<sequence>MWTIFATSMKRKLQNPVVFVNYILLPLLLILILGNALSGVFQSEDQEAKHSLIPQISTVVVNEDDGEVGKNVVAFLTSSANEEMFNIQMQTSSEMAMEMLESGQVEQYIYLPSDLTLDYEAHQIGNITVYGKDNHIEKVNITDLALSAYGDGYMAMEIASANNQNIVYSHQYSNMLIASGETDQASVSSSGSSISAMSYYGVTMLVLILVYGLANTMNFVQEEYSEALGDRYLVTPISKTALIMGQFLTGVTISIMQGVVIVVCAKLFFDVSYGDSIMFVLFIILAGAIFFNALGLLLGVIARRIKQVDGLVTVLIPVMTFVGGGFVKLDMGELSSISINEVFQRPMFDYIQQGVIDLMPVFTALITAMGFVLVSVYSLTRKVVR</sequence>
<dbReference type="Gene3D" id="3.40.1710.10">
    <property type="entry name" value="abc type-2 transporter like domain"/>
    <property type="match status" value="1"/>
</dbReference>
<dbReference type="GO" id="GO:0005886">
    <property type="term" value="C:plasma membrane"/>
    <property type="evidence" value="ECO:0007669"/>
    <property type="project" value="UniProtKB-SubCell"/>
</dbReference>
<feature type="transmembrane region" description="Helical" evidence="6">
    <location>
        <begin position="197"/>
        <end position="220"/>
    </location>
</feature>
<keyword evidence="2" id="KW-1003">Cell membrane</keyword>
<evidence type="ECO:0000256" key="1">
    <source>
        <dbReference type="ARBA" id="ARBA00004651"/>
    </source>
</evidence>
<evidence type="ECO:0000256" key="6">
    <source>
        <dbReference type="SAM" id="Phobius"/>
    </source>
</evidence>
<dbReference type="InterPro" id="IPR013525">
    <property type="entry name" value="ABC2_TM"/>
</dbReference>
<dbReference type="InterPro" id="IPR051449">
    <property type="entry name" value="ABC-2_transporter_component"/>
</dbReference>
<keyword evidence="4 6" id="KW-1133">Transmembrane helix</keyword>
<dbReference type="AlphaFoldDB" id="A0AAP5LP47"/>
<evidence type="ECO:0000259" key="7">
    <source>
        <dbReference type="Pfam" id="PF12698"/>
    </source>
</evidence>